<sequence length="91" mass="10854">MNFEWLVWFRFNKPRNLTLIWLDLEKRRGSRRRRREIAPYEDMVNLKTLLLHSHYFNSRIMASIVASKVVALKPARIKFKAGGDARACHLK</sequence>
<organism evidence="1 2">
    <name type="scientific">Rosa chinensis</name>
    <name type="common">China rose</name>
    <dbReference type="NCBI Taxonomy" id="74649"/>
    <lineage>
        <taxon>Eukaryota</taxon>
        <taxon>Viridiplantae</taxon>
        <taxon>Streptophyta</taxon>
        <taxon>Embryophyta</taxon>
        <taxon>Tracheophyta</taxon>
        <taxon>Spermatophyta</taxon>
        <taxon>Magnoliopsida</taxon>
        <taxon>eudicotyledons</taxon>
        <taxon>Gunneridae</taxon>
        <taxon>Pentapetalae</taxon>
        <taxon>rosids</taxon>
        <taxon>fabids</taxon>
        <taxon>Rosales</taxon>
        <taxon>Rosaceae</taxon>
        <taxon>Rosoideae</taxon>
        <taxon>Rosoideae incertae sedis</taxon>
        <taxon>Rosa</taxon>
    </lineage>
</organism>
<reference evidence="1 2" key="1">
    <citation type="journal article" date="2018" name="Nat. Genet.">
        <title>The Rosa genome provides new insights in the design of modern roses.</title>
        <authorList>
            <person name="Bendahmane M."/>
        </authorList>
    </citation>
    <scope>NUCLEOTIDE SEQUENCE [LARGE SCALE GENOMIC DNA]</scope>
    <source>
        <strain evidence="2">cv. Old Blush</strain>
    </source>
</reference>
<dbReference type="Gramene" id="PRQ36315">
    <property type="protein sequence ID" value="PRQ36315"/>
    <property type="gene ID" value="RchiOBHm_Chr4g0390081"/>
</dbReference>
<dbReference type="Proteomes" id="UP000238479">
    <property type="component" value="Chromosome 4"/>
</dbReference>
<protein>
    <submittedName>
        <fullName evidence="1">Uncharacterized protein</fullName>
    </submittedName>
</protein>
<evidence type="ECO:0000313" key="1">
    <source>
        <dbReference type="EMBL" id="PRQ36315.1"/>
    </source>
</evidence>
<proteinExistence type="predicted"/>
<comment type="caution">
    <text evidence="1">The sequence shown here is derived from an EMBL/GenBank/DDBJ whole genome shotgun (WGS) entry which is preliminary data.</text>
</comment>
<dbReference type="AlphaFoldDB" id="A0A2P6QQ60"/>
<evidence type="ECO:0000313" key="2">
    <source>
        <dbReference type="Proteomes" id="UP000238479"/>
    </source>
</evidence>
<dbReference type="EMBL" id="PDCK01000042">
    <property type="protein sequence ID" value="PRQ36315.1"/>
    <property type="molecule type" value="Genomic_DNA"/>
</dbReference>
<name>A0A2P6QQ60_ROSCH</name>
<keyword evidence="2" id="KW-1185">Reference proteome</keyword>
<accession>A0A2P6QQ60</accession>
<gene>
    <name evidence="1" type="ORF">RchiOBHm_Chr4g0390081</name>
</gene>